<dbReference type="Gene3D" id="2.60.120.10">
    <property type="entry name" value="Jelly Rolls"/>
    <property type="match status" value="1"/>
</dbReference>
<accession>A0ABY4MGA8</accession>
<sequence length="121" mass="13308">MTATAWVDTPVAIEGESVDVRVQEIGGGMSAAFVRLAKGTDLAPAFKGLPDGRCPCPHWGYLFKGRLRMRTASGEEVYQPRQAFYWPPGHAPEALEDCEYLHFSPTTECDAVIEHLKSQLA</sequence>
<name>A0ABY4MGA8_9ACTN</name>
<keyword evidence="2" id="KW-1185">Reference proteome</keyword>
<dbReference type="SUPFAM" id="SSF51182">
    <property type="entry name" value="RmlC-like cupins"/>
    <property type="match status" value="1"/>
</dbReference>
<evidence type="ECO:0000313" key="2">
    <source>
        <dbReference type="Proteomes" id="UP000830115"/>
    </source>
</evidence>
<proteinExistence type="predicted"/>
<protein>
    <recommendedName>
        <fullName evidence="3">Cupin domain-containing protein</fullName>
    </recommendedName>
</protein>
<gene>
    <name evidence="1" type="ORF">K9S39_29235</name>
</gene>
<evidence type="ECO:0000313" key="1">
    <source>
        <dbReference type="EMBL" id="UQA95396.1"/>
    </source>
</evidence>
<dbReference type="InterPro" id="IPR011051">
    <property type="entry name" value="RmlC_Cupin_sf"/>
</dbReference>
<dbReference type="EMBL" id="CP086322">
    <property type="protein sequence ID" value="UQA95396.1"/>
    <property type="molecule type" value="Genomic_DNA"/>
</dbReference>
<dbReference type="InterPro" id="IPR014710">
    <property type="entry name" value="RmlC-like_jellyroll"/>
</dbReference>
<dbReference type="Proteomes" id="UP000830115">
    <property type="component" value="Chromosome"/>
</dbReference>
<evidence type="ECO:0008006" key="3">
    <source>
        <dbReference type="Google" id="ProtNLM"/>
    </source>
</evidence>
<dbReference type="RefSeq" id="WP_248866312.1">
    <property type="nucleotide sequence ID" value="NZ_CP086322.1"/>
</dbReference>
<organism evidence="1 2">
    <name type="scientific">Streptomyces halobius</name>
    <dbReference type="NCBI Taxonomy" id="2879846"/>
    <lineage>
        <taxon>Bacteria</taxon>
        <taxon>Bacillati</taxon>
        <taxon>Actinomycetota</taxon>
        <taxon>Actinomycetes</taxon>
        <taxon>Kitasatosporales</taxon>
        <taxon>Streptomycetaceae</taxon>
        <taxon>Streptomyces</taxon>
    </lineage>
</organism>
<reference evidence="1" key="1">
    <citation type="submission" date="2021-10" db="EMBL/GenBank/DDBJ databases">
        <title>Streptomyces nigrumlapis sp.nov.,an antimicrobial producing actinobacterium isolated from Black Gobi rocks.</title>
        <authorList>
            <person name="Wen Y."/>
            <person name="Zhang W."/>
            <person name="Liu X.G."/>
        </authorList>
    </citation>
    <scope>NUCLEOTIDE SEQUENCE</scope>
    <source>
        <strain evidence="1">ST13-2-2</strain>
    </source>
</reference>